<evidence type="ECO:0000313" key="3">
    <source>
        <dbReference type="EMBL" id="PPQ83884.1"/>
    </source>
</evidence>
<dbReference type="AlphaFoldDB" id="A0A409WZD1"/>
<organism evidence="3 4">
    <name type="scientific">Psilocybe cyanescens</name>
    <dbReference type="NCBI Taxonomy" id="93625"/>
    <lineage>
        <taxon>Eukaryota</taxon>
        <taxon>Fungi</taxon>
        <taxon>Dikarya</taxon>
        <taxon>Basidiomycota</taxon>
        <taxon>Agaricomycotina</taxon>
        <taxon>Agaricomycetes</taxon>
        <taxon>Agaricomycetidae</taxon>
        <taxon>Agaricales</taxon>
        <taxon>Agaricineae</taxon>
        <taxon>Strophariaceae</taxon>
        <taxon>Psilocybe</taxon>
    </lineage>
</organism>
<feature type="compositionally biased region" description="Low complexity" evidence="1">
    <location>
        <begin position="183"/>
        <end position="198"/>
    </location>
</feature>
<dbReference type="EMBL" id="NHYD01002955">
    <property type="protein sequence ID" value="PPQ83884.1"/>
    <property type="molecule type" value="Genomic_DNA"/>
</dbReference>
<gene>
    <name evidence="3" type="ORF">CVT25_000628</name>
</gene>
<keyword evidence="4" id="KW-1185">Reference proteome</keyword>
<sequence length="1265" mass="141374">MSTPGEIMDREESDTTENISEGPVNTETALPDEIPTTTPSFPALLLLAQKLLVPPKEDIKETTEESTVLTDFQVPVSPASKNSPEDMLADIIKYVTILRDSVDLIPIKDEEAPTSTLPIGHIARYNADVRTYNVKDAAKKSITNFIDQLDQLGKIFGVLDALNAIDYNYAAIVSSSNDPPGVSATSSNAPSSSLSSTDSRTKEENIIKILHYHYSSIFSILEQSPATSFRRHFLTDEIFLRFSIHNSRQHLITLPENHITYPSCLSAMGLLMFHLYEVTWENTTLENGLLISAMALSKWPALPTYTMVTTSATIHTALSCGLRLIARRDGDVGHIENALGSLRTVWDGYKDLPDQSPEMGTSRRSLREELGMCLLEHYRLSGQLEHLNQSIEHLQALLHHMKDNNHTPEQPIISNLGMAYLSRFLHCGDVEDLDRALYLGQPSVPIFDDDDSAAINYLFAMTLAERFKMTLDTPDLDKAIQHCRNAISLVRPFHPLLHQYRSSLACILYARYEAHKLGEDLQSALEVIDAAVTDDTTNHPGQYMYVPSKAIQGYLLSVRGESTGDLAAIENGISLISRARRDYFGPVYLESHIENYLSNAFLYLFRAKKDSADLETAVHHASLAFEKAPDNSPYRFKYGLNLGNLLFQLHQSSKSSQCDDALALFRFVSMSSTFPSIRLEAALQWANAAEASNYEYQVAHDALAMALDIIPLLASLEHRMPVQYKILSSQKCAIPIRAAAYSIDEGDIIKSIHYLEKGRNIMWAQALNLRAGYMLSRGDEREREFKLLSRRLSNMRHGESLIPSSSEKLEENIRHLPPDHFSRIPPEISSVLGRVIGIYRDNYSILVQQQGTNKTNQFLTSFKEHRGQARDLFLDSSVHSSAKRWHELISTFPDLQESLYFSEKQRADLMRIVTKGPIIIINAHGIRCDAIIVSARSEAVDVSFTHLHLPDISGDEIQAWAETLREGMNSFYVGDIPLPQYESNYLVPILRGLWKGLACPILDHLRQIGDVKRVWWYPTGPLMFLPIHAASPCEEDKPGLLDLLISSYVPSLHSLIRASKSPQLPLKVLAVGLPDTPGFSSLKYVDKEMKELKKHFRGSPDSLVTLIGEEANIYPVINSLPDYTGLHFSCHAYQDEEYPFNSSFCLQNGPLKLSKLIDVDLSRVQFAFLSACLTSAGDTNLPDECIHLAAGMQFAGVRSVVATMSSVDDKLAAGMASKVYGYLLRNGIENADPTETAEALFEAIKETRKRKIPLAYVVPYIHLGI</sequence>
<protein>
    <recommendedName>
        <fullName evidence="2">CHAT domain-containing protein</fullName>
    </recommendedName>
</protein>
<evidence type="ECO:0000256" key="1">
    <source>
        <dbReference type="SAM" id="MobiDB-lite"/>
    </source>
</evidence>
<name>A0A409WZD1_PSICY</name>
<dbReference type="InterPro" id="IPR011990">
    <property type="entry name" value="TPR-like_helical_dom_sf"/>
</dbReference>
<dbReference type="InParanoid" id="A0A409WZD1"/>
<feature type="region of interest" description="Disordered" evidence="1">
    <location>
        <begin position="178"/>
        <end position="199"/>
    </location>
</feature>
<evidence type="ECO:0000313" key="4">
    <source>
        <dbReference type="Proteomes" id="UP000283269"/>
    </source>
</evidence>
<evidence type="ECO:0000259" key="2">
    <source>
        <dbReference type="Pfam" id="PF12770"/>
    </source>
</evidence>
<comment type="caution">
    <text evidence="3">The sequence shown here is derived from an EMBL/GenBank/DDBJ whole genome shotgun (WGS) entry which is preliminary data.</text>
</comment>
<dbReference type="Proteomes" id="UP000283269">
    <property type="component" value="Unassembled WGS sequence"/>
</dbReference>
<accession>A0A409WZD1</accession>
<feature type="compositionally biased region" description="Polar residues" evidence="1">
    <location>
        <begin position="16"/>
        <end position="28"/>
    </location>
</feature>
<feature type="region of interest" description="Disordered" evidence="1">
    <location>
        <begin position="1"/>
        <end position="36"/>
    </location>
</feature>
<dbReference type="OrthoDB" id="9991317at2759"/>
<dbReference type="InterPro" id="IPR024983">
    <property type="entry name" value="CHAT_dom"/>
</dbReference>
<dbReference type="Pfam" id="PF12770">
    <property type="entry name" value="CHAT"/>
    <property type="match status" value="1"/>
</dbReference>
<reference evidence="3 4" key="1">
    <citation type="journal article" date="2018" name="Evol. Lett.">
        <title>Horizontal gene cluster transfer increased hallucinogenic mushroom diversity.</title>
        <authorList>
            <person name="Reynolds H.T."/>
            <person name="Vijayakumar V."/>
            <person name="Gluck-Thaler E."/>
            <person name="Korotkin H.B."/>
            <person name="Matheny P.B."/>
            <person name="Slot J.C."/>
        </authorList>
    </citation>
    <scope>NUCLEOTIDE SEQUENCE [LARGE SCALE GENOMIC DNA]</scope>
    <source>
        <strain evidence="3 4">2631</strain>
    </source>
</reference>
<proteinExistence type="predicted"/>
<dbReference type="Gene3D" id="1.25.40.10">
    <property type="entry name" value="Tetratricopeptide repeat domain"/>
    <property type="match status" value="1"/>
</dbReference>
<dbReference type="STRING" id="93625.A0A409WZD1"/>
<feature type="domain" description="CHAT" evidence="2">
    <location>
        <begin position="989"/>
        <end position="1248"/>
    </location>
</feature>